<feature type="transmembrane region" description="Helical" evidence="7">
    <location>
        <begin position="418"/>
        <end position="438"/>
    </location>
</feature>
<dbReference type="GO" id="GO:0022904">
    <property type="term" value="P:respiratory electron transport chain"/>
    <property type="evidence" value="ECO:0007669"/>
    <property type="project" value="InterPro"/>
</dbReference>
<dbReference type="SUPFAM" id="SSF81342">
    <property type="entry name" value="Transmembrane di-heme cytochromes"/>
    <property type="match status" value="1"/>
</dbReference>
<keyword evidence="7" id="KW-1133">Transmembrane helix</keyword>
<feature type="compositionally biased region" description="Basic and acidic residues" evidence="6">
    <location>
        <begin position="456"/>
        <end position="465"/>
    </location>
</feature>
<evidence type="ECO:0000256" key="3">
    <source>
        <dbReference type="ARBA" id="ARBA00016116"/>
    </source>
</evidence>
<feature type="transmembrane region" description="Helical" evidence="7">
    <location>
        <begin position="379"/>
        <end position="398"/>
    </location>
</feature>
<dbReference type="PROSITE" id="PS51002">
    <property type="entry name" value="CYTB_NTER"/>
    <property type="match status" value="1"/>
</dbReference>
<feature type="transmembrane region" description="Helical" evidence="7">
    <location>
        <begin position="182"/>
        <end position="204"/>
    </location>
</feature>
<evidence type="ECO:0000313" key="9">
    <source>
        <dbReference type="EMBL" id="SDS60376.1"/>
    </source>
</evidence>
<dbReference type="InterPro" id="IPR036150">
    <property type="entry name" value="Cyt_b/b6_C_sf"/>
</dbReference>
<dbReference type="Gene3D" id="1.20.810.10">
    <property type="entry name" value="Cytochrome Bc1 Complex, Chain C"/>
    <property type="match status" value="1"/>
</dbReference>
<name>A0A1H1TK66_9ACTN</name>
<evidence type="ECO:0000256" key="2">
    <source>
        <dbReference type="ARBA" id="ARBA00012951"/>
    </source>
</evidence>
<dbReference type="EMBL" id="LT629732">
    <property type="protein sequence ID" value="SDS60376.1"/>
    <property type="molecule type" value="Genomic_DNA"/>
</dbReference>
<evidence type="ECO:0000256" key="7">
    <source>
        <dbReference type="SAM" id="Phobius"/>
    </source>
</evidence>
<reference evidence="9 10" key="1">
    <citation type="submission" date="2016-10" db="EMBL/GenBank/DDBJ databases">
        <authorList>
            <person name="de Groot N.N."/>
        </authorList>
    </citation>
    <scope>NUCLEOTIDE SEQUENCE [LARGE SCALE GENOMIC DNA]</scope>
    <source>
        <strain evidence="9 10">DSM 22024</strain>
    </source>
</reference>
<evidence type="ECO:0000259" key="8">
    <source>
        <dbReference type="PROSITE" id="PS51002"/>
    </source>
</evidence>
<evidence type="ECO:0000256" key="1">
    <source>
        <dbReference type="ARBA" id="ARBA00001971"/>
    </source>
</evidence>
<comment type="catalytic activity">
    <reaction evidence="4">
        <text>a quinol + 2 Fe(III)-[cytochrome c](out) = a quinone + 2 Fe(II)-[cytochrome c](out) + 2 H(+)(out)</text>
        <dbReference type="Rhea" id="RHEA:11484"/>
        <dbReference type="Rhea" id="RHEA-COMP:10350"/>
        <dbReference type="Rhea" id="RHEA-COMP:14399"/>
        <dbReference type="ChEBI" id="CHEBI:15378"/>
        <dbReference type="ChEBI" id="CHEBI:24646"/>
        <dbReference type="ChEBI" id="CHEBI:29033"/>
        <dbReference type="ChEBI" id="CHEBI:29034"/>
        <dbReference type="ChEBI" id="CHEBI:132124"/>
        <dbReference type="EC" id="7.1.1.8"/>
    </reaction>
</comment>
<accession>A0A1H1TK66</accession>
<feature type="transmembrane region" description="Helical" evidence="7">
    <location>
        <begin position="339"/>
        <end position="359"/>
    </location>
</feature>
<dbReference type="PANTHER" id="PTHR19271">
    <property type="entry name" value="CYTOCHROME B"/>
    <property type="match status" value="1"/>
</dbReference>
<feature type="transmembrane region" description="Helical" evidence="7">
    <location>
        <begin position="270"/>
        <end position="289"/>
    </location>
</feature>
<dbReference type="GO" id="GO:0008121">
    <property type="term" value="F:quinol-cytochrome-c reductase activity"/>
    <property type="evidence" value="ECO:0007669"/>
    <property type="project" value="UniProtKB-EC"/>
</dbReference>
<protein>
    <recommendedName>
        <fullName evidence="3">Cytochrome bc1 complex cytochrome b subunit</fullName>
        <ecNumber evidence="2">7.1.1.8</ecNumber>
    </recommendedName>
    <alternativeName>
        <fullName evidence="5">Cytochrome bc1 reductase complex subunit QcrB</fullName>
    </alternativeName>
</protein>
<keyword evidence="7" id="KW-0812">Transmembrane</keyword>
<evidence type="ECO:0000256" key="5">
    <source>
        <dbReference type="ARBA" id="ARBA00029568"/>
    </source>
</evidence>
<evidence type="ECO:0000256" key="6">
    <source>
        <dbReference type="SAM" id="MobiDB-lite"/>
    </source>
</evidence>
<sequence>MVGVADVSLKPQPVRKKESRLLRRLDERLEIAPMARKALAKIFPDHWSFMLGEIAMYSFIILVATGVYLALFFEPGSSLRIYHGEYPPMHGLPKSAAFVSTVELSWDVRGGLLLRQAHHWAAHIFVGAIVLHMCRIFFTGMFRKPRGINWAVGLTMLILAIFNGFAGYSLPDDLLSGTGLHIFNSISLSVPVVGAWLTFLVFGGEFPGDYILERLYALHIFLVPALIAGLLAVHMAILIKQKHSHFSGPGRRDSNVVGSRVWPSYALRSFALLCAVAAVVFVAGGIAQINPVWVWGDFDAATITSPSVADWYILWVEGGLRLFPPADLFVFGHLIPTQFWAGALFPLLTFVALYFWPVIERRFTGDRAAHHIAGRPRDFPVRTAIGVMALTFYAMLLVAGSQELIVQWTGAPIGTVRATLRAVTLGLPLVTGTLAYLLTRSLRRSDAEGLLSLSREDVAHAGKEPSEEDGEREERIAPARAPAVAAADRELSRSATAPAQQSPEGDS</sequence>
<proteinExistence type="predicted"/>
<comment type="cofactor">
    <cofactor evidence="1">
        <name>heme</name>
        <dbReference type="ChEBI" id="CHEBI:30413"/>
    </cofactor>
</comment>
<keyword evidence="10" id="KW-1185">Reference proteome</keyword>
<feature type="transmembrane region" description="Helical" evidence="7">
    <location>
        <begin position="150"/>
        <end position="170"/>
    </location>
</feature>
<feature type="transmembrane region" description="Helical" evidence="7">
    <location>
        <begin position="54"/>
        <end position="73"/>
    </location>
</feature>
<dbReference type="InterPro" id="IPR027387">
    <property type="entry name" value="Cytb/b6-like_sf"/>
</dbReference>
<feature type="compositionally biased region" description="Polar residues" evidence="6">
    <location>
        <begin position="493"/>
        <end position="507"/>
    </location>
</feature>
<dbReference type="SUPFAM" id="SSF81648">
    <property type="entry name" value="a domain/subunit of cytochrome bc1 complex (Ubiquinol-cytochrome c reductase)"/>
    <property type="match status" value="1"/>
</dbReference>
<feature type="domain" description="Cytochrome b/b6 N-terminal region profile" evidence="8">
    <location>
        <begin position="21"/>
        <end position="247"/>
    </location>
</feature>
<feature type="transmembrane region" description="Helical" evidence="7">
    <location>
        <begin position="216"/>
        <end position="239"/>
    </location>
</feature>
<dbReference type="EC" id="7.1.1.8" evidence="2"/>
<evidence type="ECO:0000313" key="10">
    <source>
        <dbReference type="Proteomes" id="UP000198983"/>
    </source>
</evidence>
<gene>
    <name evidence="9" type="ORF">SAMN04489717_3226</name>
</gene>
<dbReference type="Pfam" id="PF13631">
    <property type="entry name" value="Cytochrom_B_N_2"/>
    <property type="match status" value="1"/>
</dbReference>
<feature type="region of interest" description="Disordered" evidence="6">
    <location>
        <begin position="456"/>
        <end position="507"/>
    </location>
</feature>
<dbReference type="GO" id="GO:0016491">
    <property type="term" value="F:oxidoreductase activity"/>
    <property type="evidence" value="ECO:0007669"/>
    <property type="project" value="InterPro"/>
</dbReference>
<dbReference type="PANTHER" id="PTHR19271:SF16">
    <property type="entry name" value="CYTOCHROME B"/>
    <property type="match status" value="1"/>
</dbReference>
<organism evidence="9 10">
    <name type="scientific">Actinopolymorpha singaporensis</name>
    <dbReference type="NCBI Taxonomy" id="117157"/>
    <lineage>
        <taxon>Bacteria</taxon>
        <taxon>Bacillati</taxon>
        <taxon>Actinomycetota</taxon>
        <taxon>Actinomycetes</taxon>
        <taxon>Propionibacteriales</taxon>
        <taxon>Actinopolymorphaceae</taxon>
        <taxon>Actinopolymorpha</taxon>
    </lineage>
</organism>
<dbReference type="GO" id="GO:0016020">
    <property type="term" value="C:membrane"/>
    <property type="evidence" value="ECO:0007669"/>
    <property type="project" value="InterPro"/>
</dbReference>
<dbReference type="AlphaFoldDB" id="A0A1H1TK66"/>
<dbReference type="STRING" id="117157.SAMN04489717_3226"/>
<dbReference type="InterPro" id="IPR016174">
    <property type="entry name" value="Di-haem_cyt_TM"/>
</dbReference>
<keyword evidence="7" id="KW-0472">Membrane</keyword>
<dbReference type="InterPro" id="IPR005797">
    <property type="entry name" value="Cyt_b/b6_N"/>
</dbReference>
<dbReference type="Proteomes" id="UP000198983">
    <property type="component" value="Chromosome I"/>
</dbReference>
<dbReference type="OrthoDB" id="9804503at2"/>
<feature type="transmembrane region" description="Helical" evidence="7">
    <location>
        <begin position="120"/>
        <end position="138"/>
    </location>
</feature>
<evidence type="ECO:0000256" key="4">
    <source>
        <dbReference type="ARBA" id="ARBA00029351"/>
    </source>
</evidence>